<dbReference type="OrthoDB" id="2686136at2759"/>
<sequence>ALWTEEEETLFIDFLISEFASSGDGGFKKSTFQEAAKCLKVKVLQQVGGEKTVASCQSKLQGLKKSHNAVIDIKDMSGFTWSDQNGAGIVLKNHDVWDRYAKVYRPTASWHGSRPKPFKNKGFIYFHTMQQLMPATGKGAYV</sequence>
<feature type="non-terminal residue" evidence="2">
    <location>
        <position position="142"/>
    </location>
</feature>
<evidence type="ECO:0000313" key="3">
    <source>
        <dbReference type="Proteomes" id="UP000054538"/>
    </source>
</evidence>
<reference evidence="3" key="2">
    <citation type="submission" date="2015-01" db="EMBL/GenBank/DDBJ databases">
        <title>Evolutionary Origins and Diversification of the Mycorrhizal Mutualists.</title>
        <authorList>
            <consortium name="DOE Joint Genome Institute"/>
            <consortium name="Mycorrhizal Genomics Consortium"/>
            <person name="Kohler A."/>
            <person name="Kuo A."/>
            <person name="Nagy L.G."/>
            <person name="Floudas D."/>
            <person name="Copeland A."/>
            <person name="Barry K.W."/>
            <person name="Cichocki N."/>
            <person name="Veneault-Fourrey C."/>
            <person name="LaButti K."/>
            <person name="Lindquist E.A."/>
            <person name="Lipzen A."/>
            <person name="Lundell T."/>
            <person name="Morin E."/>
            <person name="Murat C."/>
            <person name="Riley R."/>
            <person name="Ohm R."/>
            <person name="Sun H."/>
            <person name="Tunlid A."/>
            <person name="Henrissat B."/>
            <person name="Grigoriev I.V."/>
            <person name="Hibbett D.S."/>
            <person name="Martin F."/>
        </authorList>
    </citation>
    <scope>NUCLEOTIDE SEQUENCE [LARGE SCALE GENOMIC DNA]</scope>
    <source>
        <strain evidence="3">Ve08.2h10</strain>
    </source>
</reference>
<dbReference type="InterPro" id="IPR024752">
    <property type="entry name" value="Myb/SANT-like_dom"/>
</dbReference>
<reference evidence="2 3" key="1">
    <citation type="submission" date="2014-04" db="EMBL/GenBank/DDBJ databases">
        <authorList>
            <consortium name="DOE Joint Genome Institute"/>
            <person name="Kuo A."/>
            <person name="Kohler A."/>
            <person name="Jargeat P."/>
            <person name="Nagy L.G."/>
            <person name="Floudas D."/>
            <person name="Copeland A."/>
            <person name="Barry K.W."/>
            <person name="Cichocki N."/>
            <person name="Veneault-Fourrey C."/>
            <person name="LaButti K."/>
            <person name="Lindquist E.A."/>
            <person name="Lipzen A."/>
            <person name="Lundell T."/>
            <person name="Morin E."/>
            <person name="Murat C."/>
            <person name="Sun H."/>
            <person name="Tunlid A."/>
            <person name="Henrissat B."/>
            <person name="Grigoriev I.V."/>
            <person name="Hibbett D.S."/>
            <person name="Martin F."/>
            <person name="Nordberg H.P."/>
            <person name="Cantor M.N."/>
            <person name="Hua S.X."/>
        </authorList>
    </citation>
    <scope>NUCLEOTIDE SEQUENCE [LARGE SCALE GENOMIC DNA]</scope>
    <source>
        <strain evidence="2 3">Ve08.2h10</strain>
    </source>
</reference>
<organism evidence="2 3">
    <name type="scientific">Paxillus rubicundulus Ve08.2h10</name>
    <dbReference type="NCBI Taxonomy" id="930991"/>
    <lineage>
        <taxon>Eukaryota</taxon>
        <taxon>Fungi</taxon>
        <taxon>Dikarya</taxon>
        <taxon>Basidiomycota</taxon>
        <taxon>Agaricomycotina</taxon>
        <taxon>Agaricomycetes</taxon>
        <taxon>Agaricomycetidae</taxon>
        <taxon>Boletales</taxon>
        <taxon>Paxilineae</taxon>
        <taxon>Paxillaceae</taxon>
        <taxon>Paxillus</taxon>
    </lineage>
</organism>
<dbReference type="Proteomes" id="UP000054538">
    <property type="component" value="Unassembled WGS sequence"/>
</dbReference>
<name>A0A0D0DQS7_9AGAM</name>
<evidence type="ECO:0000259" key="1">
    <source>
        <dbReference type="Pfam" id="PF12776"/>
    </source>
</evidence>
<protein>
    <recommendedName>
        <fullName evidence="1">Myb/SANT-like domain-containing protein</fullName>
    </recommendedName>
</protein>
<accession>A0A0D0DQS7</accession>
<dbReference type="AlphaFoldDB" id="A0A0D0DQS7"/>
<gene>
    <name evidence="2" type="ORF">PAXRUDRAFT_122076</name>
</gene>
<dbReference type="HOGENOM" id="CLU_082499_2_0_1"/>
<keyword evidence="3" id="KW-1185">Reference proteome</keyword>
<proteinExistence type="predicted"/>
<dbReference type="Pfam" id="PF12776">
    <property type="entry name" value="Myb_DNA-bind_3"/>
    <property type="match status" value="1"/>
</dbReference>
<dbReference type="InParanoid" id="A0A0D0DQS7"/>
<feature type="domain" description="Myb/SANT-like" evidence="1">
    <location>
        <begin position="3"/>
        <end position="100"/>
    </location>
</feature>
<dbReference type="EMBL" id="KN825074">
    <property type="protein sequence ID" value="KIK94938.1"/>
    <property type="molecule type" value="Genomic_DNA"/>
</dbReference>
<evidence type="ECO:0000313" key="2">
    <source>
        <dbReference type="EMBL" id="KIK94938.1"/>
    </source>
</evidence>
<dbReference type="STRING" id="930991.A0A0D0DQS7"/>
<feature type="non-terminal residue" evidence="2">
    <location>
        <position position="1"/>
    </location>
</feature>